<dbReference type="PROSITE" id="PS00108">
    <property type="entry name" value="PROTEIN_KINASE_ST"/>
    <property type="match status" value="1"/>
</dbReference>
<dbReference type="Gene3D" id="3.30.200.20">
    <property type="entry name" value="Phosphorylase Kinase, domain 1"/>
    <property type="match status" value="1"/>
</dbReference>
<dbReference type="InterPro" id="IPR011009">
    <property type="entry name" value="Kinase-like_dom_sf"/>
</dbReference>
<evidence type="ECO:0000256" key="8">
    <source>
        <dbReference type="ARBA" id="ARBA00048679"/>
    </source>
</evidence>
<dbReference type="Proteomes" id="UP000027222">
    <property type="component" value="Unassembled WGS sequence"/>
</dbReference>
<protein>
    <recommendedName>
        <fullName evidence="1">non-specific serine/threonine protein kinase</fullName>
        <ecNumber evidence="1">2.7.11.1</ecNumber>
    </recommendedName>
</protein>
<organism evidence="11 12">
    <name type="scientific">Galerina marginata (strain CBS 339.88)</name>
    <dbReference type="NCBI Taxonomy" id="685588"/>
    <lineage>
        <taxon>Eukaryota</taxon>
        <taxon>Fungi</taxon>
        <taxon>Dikarya</taxon>
        <taxon>Basidiomycota</taxon>
        <taxon>Agaricomycotina</taxon>
        <taxon>Agaricomycetes</taxon>
        <taxon>Agaricomycetidae</taxon>
        <taxon>Agaricales</taxon>
        <taxon>Agaricineae</taxon>
        <taxon>Strophariaceae</taxon>
        <taxon>Galerina</taxon>
    </lineage>
</organism>
<evidence type="ECO:0000313" key="12">
    <source>
        <dbReference type="Proteomes" id="UP000027222"/>
    </source>
</evidence>
<name>A0A067TFE1_GALM3</name>
<keyword evidence="12" id="KW-1185">Reference proteome</keyword>
<dbReference type="PANTHER" id="PTHR24356">
    <property type="entry name" value="SERINE/THREONINE-PROTEIN KINASE"/>
    <property type="match status" value="1"/>
</dbReference>
<dbReference type="SMART" id="SM00220">
    <property type="entry name" value="S_TKc"/>
    <property type="match status" value="1"/>
</dbReference>
<evidence type="ECO:0000256" key="7">
    <source>
        <dbReference type="ARBA" id="ARBA00047899"/>
    </source>
</evidence>
<comment type="catalytic activity">
    <reaction evidence="8">
        <text>L-seryl-[protein] + ATP = O-phospho-L-seryl-[protein] + ADP + H(+)</text>
        <dbReference type="Rhea" id="RHEA:17989"/>
        <dbReference type="Rhea" id="RHEA-COMP:9863"/>
        <dbReference type="Rhea" id="RHEA-COMP:11604"/>
        <dbReference type="ChEBI" id="CHEBI:15378"/>
        <dbReference type="ChEBI" id="CHEBI:29999"/>
        <dbReference type="ChEBI" id="CHEBI:30616"/>
        <dbReference type="ChEBI" id="CHEBI:83421"/>
        <dbReference type="ChEBI" id="CHEBI:456216"/>
        <dbReference type="EC" id="2.7.11.1"/>
    </reaction>
</comment>
<feature type="domain" description="Protein kinase" evidence="10">
    <location>
        <begin position="299"/>
        <end position="587"/>
    </location>
</feature>
<accession>A0A067TFE1</accession>
<feature type="binding site" evidence="9">
    <location>
        <position position="328"/>
    </location>
    <ligand>
        <name>ATP</name>
        <dbReference type="ChEBI" id="CHEBI:30616"/>
    </ligand>
</feature>
<keyword evidence="5" id="KW-0418">Kinase</keyword>
<dbReference type="SUPFAM" id="SSF56112">
    <property type="entry name" value="Protein kinase-like (PK-like)"/>
    <property type="match status" value="1"/>
</dbReference>
<dbReference type="InterPro" id="IPR000719">
    <property type="entry name" value="Prot_kinase_dom"/>
</dbReference>
<evidence type="ECO:0000256" key="2">
    <source>
        <dbReference type="ARBA" id="ARBA00022527"/>
    </source>
</evidence>
<sequence>MRYPTVFFFPLAGVFQLRVQAFALSLTFASFFSSSPVPQQIELSHGANTDPLQVAARNVSVLIPWSSPATSMEESLLASPYAPYSSDTTTYKVVPRHFISLTPRGTRTSAPLNKNGEHVFVVDKTFGHIPLRIEHSIALQFYGFPVVLTALFLVYFFSSPQGIARTIESFCDGWWGLLSDIEYLAFCICKWLLWTSWTRLTQIDRSLEALLAFSFELIDETVSRVKIYIKEWEIRQWERESLECIGRKRPQRRTAVLRAFGQHSVNPLFQRERHGSLTYLFLPEEEICPVRHMYDPRYFNKVKTIGAGAFGYIYQVEHRITGKMMAMKVLLRKDNSSDDIDLEVRAMVRVQGEPWYPRLLSTFMDMENFYILMPFYARGDLCTFMTSCGGCLHRDLARFYLAELLLAIQCIHKMGIVHRDLKPENILFEGDGHLIVADFGVAYIFPSEEDDAFFDDEYPLWDEKKALGGDEFPLLQPSVDNPHMVRGVAGTPYYAAPEVIEGRAYSYGVDYYSLAMLYHEMVTGFIPLQCGPFQPGTTEPKLLLDFGRKDVHCQPMSLTDMRFMEKMLDKDLYSRPTVKQMKAHPVFAGIDWMKFSRREVPVPPSLAIRKRVPISHSVDRCLTDSCRGQPEAI</sequence>
<dbReference type="Pfam" id="PF00069">
    <property type="entry name" value="Pkinase"/>
    <property type="match status" value="1"/>
</dbReference>
<evidence type="ECO:0000256" key="5">
    <source>
        <dbReference type="ARBA" id="ARBA00022777"/>
    </source>
</evidence>
<dbReference type="AlphaFoldDB" id="A0A067TFE1"/>
<keyword evidence="2" id="KW-0723">Serine/threonine-protein kinase</keyword>
<dbReference type="PROSITE" id="PS50011">
    <property type="entry name" value="PROTEIN_KINASE_DOM"/>
    <property type="match status" value="1"/>
</dbReference>
<dbReference type="EC" id="2.7.11.1" evidence="1"/>
<evidence type="ECO:0000313" key="11">
    <source>
        <dbReference type="EMBL" id="KDR78619.1"/>
    </source>
</evidence>
<dbReference type="InterPro" id="IPR008271">
    <property type="entry name" value="Ser/Thr_kinase_AS"/>
</dbReference>
<dbReference type="OrthoDB" id="4062651at2759"/>
<evidence type="ECO:0000259" key="10">
    <source>
        <dbReference type="PROSITE" id="PS50011"/>
    </source>
</evidence>
<dbReference type="GO" id="GO:0004674">
    <property type="term" value="F:protein serine/threonine kinase activity"/>
    <property type="evidence" value="ECO:0007669"/>
    <property type="project" value="UniProtKB-KW"/>
</dbReference>
<evidence type="ECO:0000256" key="4">
    <source>
        <dbReference type="ARBA" id="ARBA00022741"/>
    </source>
</evidence>
<evidence type="ECO:0000256" key="1">
    <source>
        <dbReference type="ARBA" id="ARBA00012513"/>
    </source>
</evidence>
<keyword evidence="4 9" id="KW-0547">Nucleotide-binding</keyword>
<comment type="catalytic activity">
    <reaction evidence="7">
        <text>L-threonyl-[protein] + ATP = O-phospho-L-threonyl-[protein] + ADP + H(+)</text>
        <dbReference type="Rhea" id="RHEA:46608"/>
        <dbReference type="Rhea" id="RHEA-COMP:11060"/>
        <dbReference type="Rhea" id="RHEA-COMP:11605"/>
        <dbReference type="ChEBI" id="CHEBI:15378"/>
        <dbReference type="ChEBI" id="CHEBI:30013"/>
        <dbReference type="ChEBI" id="CHEBI:30616"/>
        <dbReference type="ChEBI" id="CHEBI:61977"/>
        <dbReference type="ChEBI" id="CHEBI:456216"/>
        <dbReference type="EC" id="2.7.11.1"/>
    </reaction>
</comment>
<keyword evidence="6 9" id="KW-0067">ATP-binding</keyword>
<evidence type="ECO:0000256" key="6">
    <source>
        <dbReference type="ARBA" id="ARBA00022840"/>
    </source>
</evidence>
<dbReference type="GO" id="GO:0005524">
    <property type="term" value="F:ATP binding"/>
    <property type="evidence" value="ECO:0007669"/>
    <property type="project" value="UniProtKB-UniRule"/>
</dbReference>
<dbReference type="STRING" id="685588.A0A067TFE1"/>
<keyword evidence="3" id="KW-0808">Transferase</keyword>
<reference evidence="12" key="1">
    <citation type="journal article" date="2014" name="Proc. Natl. Acad. Sci. U.S.A.">
        <title>Extensive sampling of basidiomycete genomes demonstrates inadequacy of the white-rot/brown-rot paradigm for wood decay fungi.</title>
        <authorList>
            <person name="Riley R."/>
            <person name="Salamov A.A."/>
            <person name="Brown D.W."/>
            <person name="Nagy L.G."/>
            <person name="Floudas D."/>
            <person name="Held B.W."/>
            <person name="Levasseur A."/>
            <person name="Lombard V."/>
            <person name="Morin E."/>
            <person name="Otillar R."/>
            <person name="Lindquist E.A."/>
            <person name="Sun H."/>
            <person name="LaButti K.M."/>
            <person name="Schmutz J."/>
            <person name="Jabbour D."/>
            <person name="Luo H."/>
            <person name="Baker S.E."/>
            <person name="Pisabarro A.G."/>
            <person name="Walton J.D."/>
            <person name="Blanchette R.A."/>
            <person name="Henrissat B."/>
            <person name="Martin F."/>
            <person name="Cullen D."/>
            <person name="Hibbett D.S."/>
            <person name="Grigoriev I.V."/>
        </authorList>
    </citation>
    <scope>NUCLEOTIDE SEQUENCE [LARGE SCALE GENOMIC DNA]</scope>
    <source>
        <strain evidence="12">CBS 339.88</strain>
    </source>
</reference>
<proteinExistence type="predicted"/>
<evidence type="ECO:0000256" key="9">
    <source>
        <dbReference type="PROSITE-ProRule" id="PRU10141"/>
    </source>
</evidence>
<dbReference type="EMBL" id="KL142374">
    <property type="protein sequence ID" value="KDR78619.1"/>
    <property type="molecule type" value="Genomic_DNA"/>
</dbReference>
<dbReference type="PROSITE" id="PS00107">
    <property type="entry name" value="PROTEIN_KINASE_ATP"/>
    <property type="match status" value="1"/>
</dbReference>
<evidence type="ECO:0000256" key="3">
    <source>
        <dbReference type="ARBA" id="ARBA00022679"/>
    </source>
</evidence>
<gene>
    <name evidence="11" type="ORF">GALMADRAFT_137654</name>
</gene>
<dbReference type="InterPro" id="IPR017441">
    <property type="entry name" value="Protein_kinase_ATP_BS"/>
</dbReference>
<dbReference type="InterPro" id="IPR050236">
    <property type="entry name" value="Ser_Thr_kinase_AGC"/>
</dbReference>
<dbReference type="Gene3D" id="1.10.510.10">
    <property type="entry name" value="Transferase(Phosphotransferase) domain 1"/>
    <property type="match status" value="1"/>
</dbReference>
<dbReference type="HOGENOM" id="CLU_432147_0_0_1"/>